<keyword evidence="2" id="KW-1185">Reference proteome</keyword>
<gene>
    <name evidence="1" type="ORF">KSP9073_00293</name>
</gene>
<sequence>MSAGLLSFQSPGFRAPLVHESSVAQGVVAGVERAGKPVLEAICS</sequence>
<dbReference type="EMBL" id="ONZI01000001">
    <property type="protein sequence ID" value="SPJ32293.1"/>
    <property type="molecule type" value="Genomic_DNA"/>
</dbReference>
<evidence type="ECO:0000313" key="1">
    <source>
        <dbReference type="EMBL" id="SPJ32293.1"/>
    </source>
</evidence>
<dbReference type="Proteomes" id="UP000244934">
    <property type="component" value="Unassembled WGS sequence"/>
</dbReference>
<accession>A0A2R8CHE8</accession>
<protein>
    <submittedName>
        <fullName evidence="1">Uncharacterized protein</fullName>
    </submittedName>
</protein>
<proteinExistence type="predicted"/>
<organism evidence="1 2">
    <name type="scientific">Kushneria phyllosphaerae</name>
    <dbReference type="NCBI Taxonomy" id="2100822"/>
    <lineage>
        <taxon>Bacteria</taxon>
        <taxon>Pseudomonadati</taxon>
        <taxon>Pseudomonadota</taxon>
        <taxon>Gammaproteobacteria</taxon>
        <taxon>Oceanospirillales</taxon>
        <taxon>Halomonadaceae</taxon>
        <taxon>Kushneria</taxon>
    </lineage>
</organism>
<evidence type="ECO:0000313" key="2">
    <source>
        <dbReference type="Proteomes" id="UP000244934"/>
    </source>
</evidence>
<reference evidence="2" key="1">
    <citation type="submission" date="2018-03" db="EMBL/GenBank/DDBJ databases">
        <authorList>
            <person name="Navarro De La Torre S."/>
        </authorList>
    </citation>
    <scope>NUCLEOTIDE SEQUENCE [LARGE SCALE GENOMIC DNA]</scope>
    <source>
        <strain evidence="2">EAod3</strain>
    </source>
</reference>
<name>A0A2R8CHE8_9GAMM</name>
<dbReference type="AlphaFoldDB" id="A0A2R8CHE8"/>